<keyword evidence="2" id="KW-1185">Reference proteome</keyword>
<evidence type="ECO:0000313" key="2">
    <source>
        <dbReference type="Proteomes" id="UP000000639"/>
    </source>
</evidence>
<dbReference type="EMBL" id="CP000510">
    <property type="protein sequence ID" value="ABM02264.1"/>
    <property type="molecule type" value="Genomic_DNA"/>
</dbReference>
<proteinExistence type="predicted"/>
<dbReference type="eggNOG" id="ENOG5033EN3">
    <property type="taxonomic scope" value="Bacteria"/>
</dbReference>
<organism evidence="1 2">
    <name type="scientific">Psychromonas ingrahamii (strain DSM 17664 / CCUG 51855 / 37)</name>
    <dbReference type="NCBI Taxonomy" id="357804"/>
    <lineage>
        <taxon>Bacteria</taxon>
        <taxon>Pseudomonadati</taxon>
        <taxon>Pseudomonadota</taxon>
        <taxon>Gammaproteobacteria</taxon>
        <taxon>Alteromonadales</taxon>
        <taxon>Psychromonadaceae</taxon>
        <taxon>Psychromonas</taxon>
    </lineage>
</organism>
<dbReference type="HOGENOM" id="CLU_813467_0_0_6"/>
<protein>
    <submittedName>
        <fullName evidence="1">Uncharacterized protein</fullName>
    </submittedName>
</protein>
<reference evidence="1 2" key="1">
    <citation type="submission" date="2007-01" db="EMBL/GenBank/DDBJ databases">
        <title>Complete sequence of Psychromonas ingrahamii 37.</title>
        <authorList>
            <consortium name="US DOE Joint Genome Institute"/>
            <person name="Copeland A."/>
            <person name="Lucas S."/>
            <person name="Lapidus A."/>
            <person name="Barry K."/>
            <person name="Detter J.C."/>
            <person name="Glavina del Rio T."/>
            <person name="Hammon N."/>
            <person name="Israni S."/>
            <person name="Dalin E."/>
            <person name="Tice H."/>
            <person name="Pitluck S."/>
            <person name="Thompson L.S."/>
            <person name="Brettin T."/>
            <person name="Bruce D."/>
            <person name="Han C."/>
            <person name="Tapia R."/>
            <person name="Schmutz J."/>
            <person name="Larimer F."/>
            <person name="Land M."/>
            <person name="Hauser L."/>
            <person name="Kyrpides N."/>
            <person name="Ivanova N."/>
            <person name="Staley J."/>
            <person name="Richardson P."/>
        </authorList>
    </citation>
    <scope>NUCLEOTIDE SEQUENCE [LARGE SCALE GENOMIC DNA]</scope>
    <source>
        <strain evidence="1 2">37</strain>
    </source>
</reference>
<dbReference type="STRING" id="357804.Ping_0403"/>
<dbReference type="RefSeq" id="WP_011768823.1">
    <property type="nucleotide sequence ID" value="NC_008709.1"/>
</dbReference>
<dbReference type="OrthoDB" id="110640at2"/>
<sequence>MLKFLYASLVTMTNNFNYLDWAELTGLIKNPPQASSFSLKEIKARCAVIAAHDATDKTKQTVMLHNNFTLLRLDLDDSPFDIAAIKDLLDQVDIKSYIVHTTASHMQDGCSHRYRIYIELVAALSFDIWSLLEKYLCHFFSADDCSTRPQQIMYLPSLFPGVIYDSYISEGNALQVNGSLLLEQAVTFNNILMTDYAPVVEVKKKKVLPQYCESLIAGQVSIIDLVNQSYTWDYVLAQYGYKQQGRSYLPPESKSKMAGVHLLKGNDGQLRYYSHHASDPCATGKCLDIFEFIVVREFNGDAKRAVKALSSAFPEHNKHNLKLYLNDQQQKQIQVVMGDLK</sequence>
<dbReference type="AlphaFoldDB" id="A1SRZ9"/>
<gene>
    <name evidence="1" type="ordered locus">Ping_0403</name>
</gene>
<accession>A1SRZ9</accession>
<name>A1SRZ9_PSYIN</name>
<evidence type="ECO:0000313" key="1">
    <source>
        <dbReference type="EMBL" id="ABM02264.1"/>
    </source>
</evidence>
<dbReference type="KEGG" id="pin:Ping_0403"/>
<dbReference type="Proteomes" id="UP000000639">
    <property type="component" value="Chromosome"/>
</dbReference>